<reference evidence="2 3" key="1">
    <citation type="journal article" date="2020" name="Int. J. Syst. Evol. Microbiol.">
        <title>Sulfuracidifex tepidarius gen. nov., sp. nov. and transfer of Sulfolobus metallicus Huber and Stetter 1992 to the genus Sulfuracidifex as Sulfuracidifex metallicus comb. nov.</title>
        <authorList>
            <person name="Itoh T."/>
            <person name="Miura T."/>
            <person name="Sakai H.D."/>
            <person name="Kato S."/>
            <person name="Ohkuma M."/>
            <person name="Takashina T."/>
        </authorList>
    </citation>
    <scope>NUCLEOTIDE SEQUENCE [LARGE SCALE GENOMIC DNA]</scope>
    <source>
        <strain evidence="2 3">IC-006</strain>
    </source>
</reference>
<evidence type="ECO:0000256" key="1">
    <source>
        <dbReference type="SAM" id="Phobius"/>
    </source>
</evidence>
<dbReference type="AlphaFoldDB" id="A0A510DS75"/>
<keyword evidence="1" id="KW-0812">Transmembrane</keyword>
<dbReference type="STRING" id="1294262.GCA_001316085_02893"/>
<dbReference type="GeneID" id="41714183"/>
<organism evidence="2 3">
    <name type="scientific">Sulfuracidifex tepidarius</name>
    <dbReference type="NCBI Taxonomy" id="1294262"/>
    <lineage>
        <taxon>Archaea</taxon>
        <taxon>Thermoproteota</taxon>
        <taxon>Thermoprotei</taxon>
        <taxon>Sulfolobales</taxon>
        <taxon>Sulfolobaceae</taxon>
        <taxon>Sulfuracidifex</taxon>
    </lineage>
</organism>
<accession>A0A510DS75</accession>
<keyword evidence="1" id="KW-1133">Transmembrane helix</keyword>
<dbReference type="Proteomes" id="UP000322983">
    <property type="component" value="Chromosome"/>
</dbReference>
<dbReference type="OrthoDB" id="44026at2157"/>
<dbReference type="RefSeq" id="WP_054846770.1">
    <property type="nucleotide sequence ID" value="NZ_AP018929.1"/>
</dbReference>
<dbReference type="KEGG" id="step:IC006_0299"/>
<dbReference type="EMBL" id="AP018929">
    <property type="protein sequence ID" value="BBG23015.1"/>
    <property type="molecule type" value="Genomic_DNA"/>
</dbReference>
<keyword evidence="3" id="KW-1185">Reference proteome</keyword>
<proteinExistence type="predicted"/>
<evidence type="ECO:0000313" key="3">
    <source>
        <dbReference type="Proteomes" id="UP000322983"/>
    </source>
</evidence>
<gene>
    <name evidence="2" type="ORF">IC006_0299</name>
</gene>
<feature type="transmembrane region" description="Helical" evidence="1">
    <location>
        <begin position="20"/>
        <end position="39"/>
    </location>
</feature>
<name>A0A510DS75_9CREN</name>
<keyword evidence="1" id="KW-0472">Membrane</keyword>
<evidence type="ECO:0000313" key="2">
    <source>
        <dbReference type="EMBL" id="BBG23015.1"/>
    </source>
</evidence>
<sequence length="386" mass="40598">MKSKKTLKDKKRVAASTTVYIAVIVVLIIIAAIGFGLYATKSVSPVTSTTTSVSTTTVPTTVPTTVTSTSTTTTTVPATTVTTTQTSTVTALPPNDEILLNDSGTIYNNKVITQHYTANYACENTSSVQSLFMGLPGQEAQSTDCEVGAGVIPSGTLPLFVLTPAYAGLSIFGYAPLGATPEGFPTFTYNGTSHVVLTNCPGMGAENPALMCVDHPFLLYSPYFTAVEQHLGIDNGLNVTLSNGQTVHADEGVLFTPAHTHLIAQSTGNTSIGWYLVVVLVMDPNIMPNPITGQCQEVVPSNLTDPTANCLTNVTSLEHAMTTYDSAVIAANSNNPIWQTLNDAFHVGGLQVIVPGVSSPADLMNTSNTNVVLYFSTPNIYPPNPI</sequence>
<protein>
    <submittedName>
        <fullName evidence="2">Uncharacterized protein</fullName>
    </submittedName>
</protein>